<feature type="transmembrane region" description="Helical" evidence="7">
    <location>
        <begin position="47"/>
        <end position="70"/>
    </location>
</feature>
<evidence type="ECO:0000256" key="6">
    <source>
        <dbReference type="ARBA" id="ARBA00023136"/>
    </source>
</evidence>
<keyword evidence="3 7" id="KW-0812">Transmembrane</keyword>
<sequence length="268" mass="29498">MNCKPFFDKLGLNGTRWQWRLMRWEKNIAALRRGEGLSGDSFSPARLILIVNLIWFSLMVLKGISAGLGLQPLMSPPLGLLHYFGAQRWIPEVLNYGQWWRCLTYAYTHGGLMHIGFNMLVLYQVGPMIEREIGARRFIVLYTLTALTATLLGLFWHPYTPVVGASGSIFGLIGFAVAYFHRMGPAGEAMRNFMFRWAAFAFIFGLLVGADNAGHLGGALGGAAFGLILPIGIRGRKASSGFFTVASLLCVIATIGSLAMQALTWFLA</sequence>
<dbReference type="AlphaFoldDB" id="A0A1L3GN53"/>
<dbReference type="InterPro" id="IPR035952">
    <property type="entry name" value="Rhomboid-like_sf"/>
</dbReference>
<feature type="transmembrane region" description="Helical" evidence="7">
    <location>
        <begin position="138"/>
        <end position="156"/>
    </location>
</feature>
<keyword evidence="5 7" id="KW-1133">Transmembrane helix</keyword>
<evidence type="ECO:0000256" key="4">
    <source>
        <dbReference type="ARBA" id="ARBA00022801"/>
    </source>
</evidence>
<feature type="transmembrane region" description="Helical" evidence="7">
    <location>
        <begin position="193"/>
        <end position="210"/>
    </location>
</feature>
<dbReference type="KEGG" id="pef:A7E78_05665"/>
<dbReference type="STRING" id="1842532.A7E78_05665"/>
<organism evidence="9 10">
    <name type="scientific">Syntrophotalea acetylenivorans</name>
    <dbReference type="NCBI Taxonomy" id="1842532"/>
    <lineage>
        <taxon>Bacteria</taxon>
        <taxon>Pseudomonadati</taxon>
        <taxon>Thermodesulfobacteriota</taxon>
        <taxon>Desulfuromonadia</taxon>
        <taxon>Desulfuromonadales</taxon>
        <taxon>Syntrophotaleaceae</taxon>
        <taxon>Syntrophotalea</taxon>
    </lineage>
</organism>
<comment type="subcellular location">
    <subcellularLocation>
        <location evidence="1">Membrane</location>
        <topology evidence="1">Multi-pass membrane protein</topology>
    </subcellularLocation>
</comment>
<feature type="transmembrane region" description="Helical" evidence="7">
    <location>
        <begin position="105"/>
        <end position="126"/>
    </location>
</feature>
<evidence type="ECO:0000256" key="1">
    <source>
        <dbReference type="ARBA" id="ARBA00004141"/>
    </source>
</evidence>
<dbReference type="Proteomes" id="UP000182517">
    <property type="component" value="Chromosome"/>
</dbReference>
<evidence type="ECO:0000313" key="10">
    <source>
        <dbReference type="Proteomes" id="UP000182517"/>
    </source>
</evidence>
<feature type="transmembrane region" description="Helical" evidence="7">
    <location>
        <begin position="245"/>
        <end position="267"/>
    </location>
</feature>
<feature type="transmembrane region" description="Helical" evidence="7">
    <location>
        <begin position="162"/>
        <end position="181"/>
    </location>
</feature>
<dbReference type="Pfam" id="PF01694">
    <property type="entry name" value="Rhomboid"/>
    <property type="match status" value="1"/>
</dbReference>
<proteinExistence type="inferred from homology"/>
<evidence type="ECO:0000256" key="2">
    <source>
        <dbReference type="ARBA" id="ARBA00009045"/>
    </source>
</evidence>
<dbReference type="PANTHER" id="PTHR43731">
    <property type="entry name" value="RHOMBOID PROTEASE"/>
    <property type="match status" value="1"/>
</dbReference>
<dbReference type="EMBL" id="CP015519">
    <property type="protein sequence ID" value="APG27373.1"/>
    <property type="molecule type" value="Genomic_DNA"/>
</dbReference>
<dbReference type="InterPro" id="IPR022764">
    <property type="entry name" value="Peptidase_S54_rhomboid_dom"/>
</dbReference>
<gene>
    <name evidence="9" type="ORF">A7E78_05665</name>
</gene>
<protein>
    <submittedName>
        <fullName evidence="9">Rhomboid family intramembrane serine protease</fullName>
    </submittedName>
</protein>
<evidence type="ECO:0000259" key="8">
    <source>
        <dbReference type="Pfam" id="PF01694"/>
    </source>
</evidence>
<evidence type="ECO:0000256" key="5">
    <source>
        <dbReference type="ARBA" id="ARBA00022989"/>
    </source>
</evidence>
<dbReference type="GO" id="GO:0004252">
    <property type="term" value="F:serine-type endopeptidase activity"/>
    <property type="evidence" value="ECO:0007669"/>
    <property type="project" value="InterPro"/>
</dbReference>
<name>A0A1L3GN53_9BACT</name>
<evidence type="ECO:0000256" key="7">
    <source>
        <dbReference type="SAM" id="Phobius"/>
    </source>
</evidence>
<dbReference type="InterPro" id="IPR050925">
    <property type="entry name" value="Rhomboid_protease_S54"/>
</dbReference>
<keyword evidence="9" id="KW-0645">Protease</keyword>
<dbReference type="RefSeq" id="WP_072283341.1">
    <property type="nucleotide sequence ID" value="NZ_CP015519.1"/>
</dbReference>
<evidence type="ECO:0000313" key="9">
    <source>
        <dbReference type="EMBL" id="APG27373.1"/>
    </source>
</evidence>
<feature type="domain" description="Peptidase S54 rhomboid" evidence="8">
    <location>
        <begin position="97"/>
        <end position="229"/>
    </location>
</feature>
<dbReference type="GO" id="GO:0006508">
    <property type="term" value="P:proteolysis"/>
    <property type="evidence" value="ECO:0007669"/>
    <property type="project" value="UniProtKB-KW"/>
</dbReference>
<dbReference type="SUPFAM" id="SSF144091">
    <property type="entry name" value="Rhomboid-like"/>
    <property type="match status" value="1"/>
</dbReference>
<keyword evidence="4" id="KW-0378">Hydrolase</keyword>
<accession>A0A1L3GN53</accession>
<keyword evidence="10" id="KW-1185">Reference proteome</keyword>
<keyword evidence="6 7" id="KW-0472">Membrane</keyword>
<dbReference type="PANTHER" id="PTHR43731:SF14">
    <property type="entry name" value="PRESENILIN-ASSOCIATED RHOMBOID-LIKE PROTEIN, MITOCHONDRIAL"/>
    <property type="match status" value="1"/>
</dbReference>
<comment type="similarity">
    <text evidence="2">Belongs to the peptidase S54 family.</text>
</comment>
<evidence type="ECO:0000256" key="3">
    <source>
        <dbReference type="ARBA" id="ARBA00022692"/>
    </source>
</evidence>
<feature type="transmembrane region" description="Helical" evidence="7">
    <location>
        <begin position="216"/>
        <end position="233"/>
    </location>
</feature>
<reference evidence="9 10" key="1">
    <citation type="journal article" date="2017" name="Genome Announc.">
        <title>Complete Genome Sequences of Two Acetylene-Fermenting Pelobacter acetylenicus Strains.</title>
        <authorList>
            <person name="Sutton J.M."/>
            <person name="Baesman S.M."/>
            <person name="Fierst J.L."/>
            <person name="Poret-Peterson A.T."/>
            <person name="Oremland R.S."/>
            <person name="Dunlap D.S."/>
            <person name="Akob D.M."/>
        </authorList>
    </citation>
    <scope>NUCLEOTIDE SEQUENCE [LARGE SCALE GENOMIC DNA]</scope>
    <source>
        <strain evidence="9 10">SFB93</strain>
    </source>
</reference>
<dbReference type="Gene3D" id="1.20.1540.10">
    <property type="entry name" value="Rhomboid-like"/>
    <property type="match status" value="1"/>
</dbReference>
<dbReference type="GO" id="GO:0016020">
    <property type="term" value="C:membrane"/>
    <property type="evidence" value="ECO:0007669"/>
    <property type="project" value="UniProtKB-SubCell"/>
</dbReference>